<proteinExistence type="predicted"/>
<keyword evidence="5" id="KW-1185">Reference proteome</keyword>
<name>A0A4R0NEL4_9SPHI</name>
<dbReference type="PANTHER" id="PTHR30273:SF2">
    <property type="entry name" value="PROTEIN FECR"/>
    <property type="match status" value="1"/>
</dbReference>
<dbReference type="InterPro" id="IPR032508">
    <property type="entry name" value="FecR_C"/>
</dbReference>
<dbReference type="RefSeq" id="WP_131597522.1">
    <property type="nucleotide sequence ID" value="NZ_SJSL01000007.1"/>
</dbReference>
<dbReference type="Proteomes" id="UP000293347">
    <property type="component" value="Unassembled WGS sequence"/>
</dbReference>
<reference evidence="4 5" key="1">
    <citation type="submission" date="2019-02" db="EMBL/GenBank/DDBJ databases">
        <title>Pedobacter sp. RP-1-14 sp. nov., isolated from Arctic soil.</title>
        <authorList>
            <person name="Dahal R.H."/>
        </authorList>
    </citation>
    <scope>NUCLEOTIDE SEQUENCE [LARGE SCALE GENOMIC DNA]</scope>
    <source>
        <strain evidence="4 5">RP-1-14</strain>
    </source>
</reference>
<dbReference type="FunFam" id="2.60.120.1440:FF:000001">
    <property type="entry name" value="Putative anti-sigma factor"/>
    <property type="match status" value="1"/>
</dbReference>
<gene>
    <name evidence="4" type="ORF">EZ437_18295</name>
</gene>
<sequence length="394" mass="44053">MEDFNRQEELLEKYKKGLCTPQEKAVVEHWYNTQSESALDQLPDPRYPDTKEDIWKAISSKIEEEANKDPEHPTWVINTKRILVAASIFVSVAVGVYYFAYYGGSADTAQFVAEHNPQIKPGGNKAYLTLSNGKRIVLSDSTTGTLAMQSGVKITKTSDGQIVYQVTAEADADNGKYNVLEAPKGGQYQIVLIDGTKVWLNSASVLKYPARFSAAERKVELTGEAYFEVAKDKKKPFKIITDDQEIAVLGTHFNVNAYSDESDTKTTLIEGSVKVSSLSYPSSRTADIDDVILKPGQQSVLHKGAFNVKNADTEEAIAWKNGYFIFENDNMDMIMRKLERWYDVEVAYIGAEGNRTKVMGTIDKNTDLAEVLKLLEATGKFKFKTEGRRITIMQ</sequence>
<organism evidence="4 5">
    <name type="scientific">Pedobacter psychroterrae</name>
    <dbReference type="NCBI Taxonomy" id="2530453"/>
    <lineage>
        <taxon>Bacteria</taxon>
        <taxon>Pseudomonadati</taxon>
        <taxon>Bacteroidota</taxon>
        <taxon>Sphingobacteriia</taxon>
        <taxon>Sphingobacteriales</taxon>
        <taxon>Sphingobacteriaceae</taxon>
        <taxon>Pedobacter</taxon>
    </lineage>
</organism>
<evidence type="ECO:0000313" key="4">
    <source>
        <dbReference type="EMBL" id="TCC98147.1"/>
    </source>
</evidence>
<dbReference type="Pfam" id="PF04773">
    <property type="entry name" value="FecR"/>
    <property type="match status" value="1"/>
</dbReference>
<dbReference type="Gene3D" id="2.60.120.1440">
    <property type="match status" value="1"/>
</dbReference>
<feature type="domain" description="FecR protein" evidence="2">
    <location>
        <begin position="180"/>
        <end position="274"/>
    </location>
</feature>
<evidence type="ECO:0000259" key="2">
    <source>
        <dbReference type="Pfam" id="PF04773"/>
    </source>
</evidence>
<accession>A0A4R0NEL4</accession>
<evidence type="ECO:0000259" key="3">
    <source>
        <dbReference type="Pfam" id="PF16344"/>
    </source>
</evidence>
<dbReference type="Gene3D" id="3.55.50.30">
    <property type="match status" value="1"/>
</dbReference>
<evidence type="ECO:0000256" key="1">
    <source>
        <dbReference type="SAM" id="Phobius"/>
    </source>
</evidence>
<dbReference type="Pfam" id="PF16344">
    <property type="entry name" value="FecR_C"/>
    <property type="match status" value="1"/>
</dbReference>
<dbReference type="PANTHER" id="PTHR30273">
    <property type="entry name" value="PERIPLASMIC SIGNAL SENSOR AND SIGMA FACTOR ACTIVATOR FECR-RELATED"/>
    <property type="match status" value="1"/>
</dbReference>
<dbReference type="EMBL" id="SJSL01000007">
    <property type="protein sequence ID" value="TCC98147.1"/>
    <property type="molecule type" value="Genomic_DNA"/>
</dbReference>
<evidence type="ECO:0000313" key="5">
    <source>
        <dbReference type="Proteomes" id="UP000293347"/>
    </source>
</evidence>
<dbReference type="OrthoDB" id="1099963at2"/>
<dbReference type="AlphaFoldDB" id="A0A4R0NEL4"/>
<keyword evidence="1" id="KW-0812">Transmembrane</keyword>
<dbReference type="InterPro" id="IPR012373">
    <property type="entry name" value="Ferrdict_sens_TM"/>
</dbReference>
<dbReference type="InterPro" id="IPR006860">
    <property type="entry name" value="FecR"/>
</dbReference>
<keyword evidence="1" id="KW-1133">Transmembrane helix</keyword>
<protein>
    <submittedName>
        <fullName evidence="4">FecR family protein</fullName>
    </submittedName>
</protein>
<dbReference type="GO" id="GO:0016989">
    <property type="term" value="F:sigma factor antagonist activity"/>
    <property type="evidence" value="ECO:0007669"/>
    <property type="project" value="TreeGrafter"/>
</dbReference>
<feature type="transmembrane region" description="Helical" evidence="1">
    <location>
        <begin position="82"/>
        <end position="101"/>
    </location>
</feature>
<keyword evidence="1" id="KW-0472">Membrane</keyword>
<comment type="caution">
    <text evidence="4">The sequence shown here is derived from an EMBL/GenBank/DDBJ whole genome shotgun (WGS) entry which is preliminary data.</text>
</comment>
<feature type="domain" description="Protein FecR C-terminal" evidence="3">
    <location>
        <begin position="323"/>
        <end position="392"/>
    </location>
</feature>